<accession>A0A5M3M8R8</accession>
<evidence type="ECO:0000313" key="1">
    <source>
        <dbReference type="EMBL" id="EIW75326.1"/>
    </source>
</evidence>
<dbReference type="EMBL" id="JH711589">
    <property type="protein sequence ID" value="EIW75326.1"/>
    <property type="molecule type" value="Genomic_DNA"/>
</dbReference>
<organism evidence="1 2">
    <name type="scientific">Coniophora puteana (strain RWD-64-598)</name>
    <name type="common">Brown rot fungus</name>
    <dbReference type="NCBI Taxonomy" id="741705"/>
    <lineage>
        <taxon>Eukaryota</taxon>
        <taxon>Fungi</taxon>
        <taxon>Dikarya</taxon>
        <taxon>Basidiomycota</taxon>
        <taxon>Agaricomycotina</taxon>
        <taxon>Agaricomycetes</taxon>
        <taxon>Agaricomycetidae</taxon>
        <taxon>Boletales</taxon>
        <taxon>Coniophorineae</taxon>
        <taxon>Coniophoraceae</taxon>
        <taxon>Coniophora</taxon>
    </lineage>
</organism>
<gene>
    <name evidence="1" type="ORF">CONPUDRAFT_85546</name>
</gene>
<evidence type="ECO:0000313" key="2">
    <source>
        <dbReference type="Proteomes" id="UP000053558"/>
    </source>
</evidence>
<proteinExistence type="predicted"/>
<dbReference type="Proteomes" id="UP000053558">
    <property type="component" value="Unassembled WGS sequence"/>
</dbReference>
<dbReference type="RefSeq" id="XP_007774724.1">
    <property type="nucleotide sequence ID" value="XM_007776534.1"/>
</dbReference>
<protein>
    <submittedName>
        <fullName evidence="1">Uncharacterized protein</fullName>
    </submittedName>
</protein>
<dbReference type="KEGG" id="cput:CONPUDRAFT_85546"/>
<name>A0A5M3M8R8_CONPW</name>
<dbReference type="AlphaFoldDB" id="A0A5M3M8R8"/>
<reference evidence="2" key="1">
    <citation type="journal article" date="2012" name="Science">
        <title>The Paleozoic origin of enzymatic lignin decomposition reconstructed from 31 fungal genomes.</title>
        <authorList>
            <person name="Floudas D."/>
            <person name="Binder M."/>
            <person name="Riley R."/>
            <person name="Barry K."/>
            <person name="Blanchette R.A."/>
            <person name="Henrissat B."/>
            <person name="Martinez A.T."/>
            <person name="Otillar R."/>
            <person name="Spatafora J.W."/>
            <person name="Yadav J.S."/>
            <person name="Aerts A."/>
            <person name="Benoit I."/>
            <person name="Boyd A."/>
            <person name="Carlson A."/>
            <person name="Copeland A."/>
            <person name="Coutinho P.M."/>
            <person name="de Vries R.P."/>
            <person name="Ferreira P."/>
            <person name="Findley K."/>
            <person name="Foster B."/>
            <person name="Gaskell J."/>
            <person name="Glotzer D."/>
            <person name="Gorecki P."/>
            <person name="Heitman J."/>
            <person name="Hesse C."/>
            <person name="Hori C."/>
            <person name="Igarashi K."/>
            <person name="Jurgens J.A."/>
            <person name="Kallen N."/>
            <person name="Kersten P."/>
            <person name="Kohler A."/>
            <person name="Kuees U."/>
            <person name="Kumar T.K.A."/>
            <person name="Kuo A."/>
            <person name="LaButti K."/>
            <person name="Larrondo L.F."/>
            <person name="Lindquist E."/>
            <person name="Ling A."/>
            <person name="Lombard V."/>
            <person name="Lucas S."/>
            <person name="Lundell T."/>
            <person name="Martin R."/>
            <person name="McLaughlin D.J."/>
            <person name="Morgenstern I."/>
            <person name="Morin E."/>
            <person name="Murat C."/>
            <person name="Nagy L.G."/>
            <person name="Nolan M."/>
            <person name="Ohm R.A."/>
            <person name="Patyshakuliyeva A."/>
            <person name="Rokas A."/>
            <person name="Ruiz-Duenas F.J."/>
            <person name="Sabat G."/>
            <person name="Salamov A."/>
            <person name="Samejima M."/>
            <person name="Schmutz J."/>
            <person name="Slot J.C."/>
            <person name="St John F."/>
            <person name="Stenlid J."/>
            <person name="Sun H."/>
            <person name="Sun S."/>
            <person name="Syed K."/>
            <person name="Tsang A."/>
            <person name="Wiebenga A."/>
            <person name="Young D."/>
            <person name="Pisabarro A."/>
            <person name="Eastwood D.C."/>
            <person name="Martin F."/>
            <person name="Cullen D."/>
            <person name="Grigoriev I.V."/>
            <person name="Hibbett D.S."/>
        </authorList>
    </citation>
    <scope>NUCLEOTIDE SEQUENCE [LARGE SCALE GENOMIC DNA]</scope>
    <source>
        <strain evidence="2">RWD-64-598 SS2</strain>
    </source>
</reference>
<comment type="caution">
    <text evidence="1">The sequence shown here is derived from an EMBL/GenBank/DDBJ whole genome shotgun (WGS) entry which is preliminary data.</text>
</comment>
<dbReference type="OrthoDB" id="3017409at2759"/>
<dbReference type="GeneID" id="19210977"/>
<keyword evidence="2" id="KW-1185">Reference proteome</keyword>
<sequence length="73" mass="7963">MDDTVYPPVRLQPLASRPLSEKHAQASIDAFLDSYYARGMQNGGSADSTVTAQLQKLSAALKDGRAREKALRQ</sequence>